<sequence>MSSTQFEWTVDEMSSVKPAHEEPHETQFQDSPDTDLEAKAQLAISSYFKEQQVVPSPVFCPLRNYRTILSELNGNTPSRGEEYAIANGKKIYGPRSRSSLTSAAQCSAIIGKLSDSLDKRSFGSLSSISTFESLSPLINTGSVKSRTTRTIDFVNEVGEQLSPIHPPGMSRTHVNLNICTNNEKNVAVTETADLSQSDNKHEQKFTPERSSSHLLAYVANKNITESLADSFTVKICRLKVNSSQKLESNTMVSKVFTKELDLSTKPDDTDEVLEDTFDMEEMQYSQLPAISSNSFNSDTPRGKRRSASRKNRTEPFSANWLNGEQDENIENC</sequence>
<dbReference type="AlphaFoldDB" id="A0A1A9ZEW4"/>
<feature type="region of interest" description="Disordered" evidence="6">
    <location>
        <begin position="285"/>
        <end position="332"/>
    </location>
</feature>
<evidence type="ECO:0000313" key="8">
    <source>
        <dbReference type="Proteomes" id="UP000092445"/>
    </source>
</evidence>
<comment type="similarity">
    <text evidence="1">Belongs to the BORA family.</text>
</comment>
<protein>
    <recommendedName>
        <fullName evidence="2">Protein aurora borealis</fullName>
    </recommendedName>
</protein>
<evidence type="ECO:0000256" key="3">
    <source>
        <dbReference type="ARBA" id="ARBA00022618"/>
    </source>
</evidence>
<organism evidence="7 8">
    <name type="scientific">Glossina pallidipes</name>
    <name type="common">Tsetse fly</name>
    <dbReference type="NCBI Taxonomy" id="7398"/>
    <lineage>
        <taxon>Eukaryota</taxon>
        <taxon>Metazoa</taxon>
        <taxon>Ecdysozoa</taxon>
        <taxon>Arthropoda</taxon>
        <taxon>Hexapoda</taxon>
        <taxon>Insecta</taxon>
        <taxon>Pterygota</taxon>
        <taxon>Neoptera</taxon>
        <taxon>Endopterygota</taxon>
        <taxon>Diptera</taxon>
        <taxon>Brachycera</taxon>
        <taxon>Muscomorpha</taxon>
        <taxon>Hippoboscoidea</taxon>
        <taxon>Glossinidae</taxon>
        <taxon>Glossina</taxon>
    </lineage>
</organism>
<dbReference type="PANTHER" id="PTHR14728">
    <property type="entry name" value="PROTEIN AURORA BOREALIS"/>
    <property type="match status" value="1"/>
</dbReference>
<name>A0A1A9ZEW4_GLOPL</name>
<feature type="region of interest" description="Disordered" evidence="6">
    <location>
        <begin position="1"/>
        <end position="33"/>
    </location>
</feature>
<reference evidence="7" key="2">
    <citation type="submission" date="2020-05" db="UniProtKB">
        <authorList>
            <consortium name="EnsemblMetazoa"/>
        </authorList>
    </citation>
    <scope>IDENTIFICATION</scope>
    <source>
        <strain evidence="7">IAEA</strain>
    </source>
</reference>
<evidence type="ECO:0000313" key="7">
    <source>
        <dbReference type="EnsemblMetazoa" id="GPAI012523-PA"/>
    </source>
</evidence>
<dbReference type="PRINTS" id="PR02038">
    <property type="entry name" value="AURORABORA"/>
</dbReference>
<evidence type="ECO:0000256" key="2">
    <source>
        <dbReference type="ARBA" id="ARBA00020055"/>
    </source>
</evidence>
<evidence type="ECO:0000256" key="5">
    <source>
        <dbReference type="ARBA" id="ARBA00023306"/>
    </source>
</evidence>
<dbReference type="VEuPathDB" id="VectorBase:GPAI012523"/>
<keyword evidence="4" id="KW-0498">Mitosis</keyword>
<dbReference type="GO" id="GO:0005737">
    <property type="term" value="C:cytoplasm"/>
    <property type="evidence" value="ECO:0007669"/>
    <property type="project" value="TreeGrafter"/>
</dbReference>
<feature type="compositionally biased region" description="Basic and acidic residues" evidence="6">
    <location>
        <begin position="18"/>
        <end position="27"/>
    </location>
</feature>
<reference evidence="8" key="1">
    <citation type="submission" date="2014-03" db="EMBL/GenBank/DDBJ databases">
        <authorList>
            <person name="Aksoy S."/>
            <person name="Warren W."/>
            <person name="Wilson R.K."/>
        </authorList>
    </citation>
    <scope>NUCLEOTIDE SEQUENCE [LARGE SCALE GENOMIC DNA]</scope>
    <source>
        <strain evidence="8">IAEA</strain>
    </source>
</reference>
<dbReference type="GO" id="GO:0005634">
    <property type="term" value="C:nucleus"/>
    <property type="evidence" value="ECO:0007669"/>
    <property type="project" value="TreeGrafter"/>
</dbReference>
<dbReference type="PANTHER" id="PTHR14728:SF2">
    <property type="entry name" value="PROTEIN AURORA BOREALIS"/>
    <property type="match status" value="1"/>
</dbReference>
<dbReference type="GO" id="GO:0007088">
    <property type="term" value="P:regulation of mitotic nuclear division"/>
    <property type="evidence" value="ECO:0007669"/>
    <property type="project" value="TreeGrafter"/>
</dbReference>
<dbReference type="Proteomes" id="UP000092445">
    <property type="component" value="Unassembled WGS sequence"/>
</dbReference>
<dbReference type="GO" id="GO:0051301">
    <property type="term" value="P:cell division"/>
    <property type="evidence" value="ECO:0007669"/>
    <property type="project" value="UniProtKB-KW"/>
</dbReference>
<dbReference type="GO" id="GO:0060236">
    <property type="term" value="P:regulation of mitotic spindle organization"/>
    <property type="evidence" value="ECO:0007669"/>
    <property type="project" value="TreeGrafter"/>
</dbReference>
<evidence type="ECO:0000256" key="6">
    <source>
        <dbReference type="SAM" id="MobiDB-lite"/>
    </source>
</evidence>
<dbReference type="GO" id="GO:0019901">
    <property type="term" value="F:protein kinase binding"/>
    <property type="evidence" value="ECO:0007669"/>
    <property type="project" value="TreeGrafter"/>
</dbReference>
<proteinExistence type="inferred from homology"/>
<keyword evidence="8" id="KW-1185">Reference proteome</keyword>
<keyword evidence="3" id="KW-0132">Cell division</keyword>
<evidence type="ECO:0000256" key="4">
    <source>
        <dbReference type="ARBA" id="ARBA00022776"/>
    </source>
</evidence>
<accession>A0A1A9ZEW4</accession>
<dbReference type="InterPro" id="IPR023252">
    <property type="entry name" value="Aurora_borealis_protein"/>
</dbReference>
<evidence type="ECO:0000256" key="1">
    <source>
        <dbReference type="ARBA" id="ARBA00010963"/>
    </source>
</evidence>
<keyword evidence="5" id="KW-0131">Cell cycle</keyword>
<dbReference type="STRING" id="7398.A0A1A9ZEW4"/>
<dbReference type="Pfam" id="PF15280">
    <property type="entry name" value="BORA_N"/>
    <property type="match status" value="1"/>
</dbReference>
<dbReference type="EnsemblMetazoa" id="GPAI012523-RA">
    <property type="protein sequence ID" value="GPAI012523-PA"/>
    <property type="gene ID" value="GPAI012523"/>
</dbReference>
<feature type="compositionally biased region" description="Polar residues" evidence="6">
    <location>
        <begin position="285"/>
        <end position="299"/>
    </location>
</feature>